<dbReference type="InterPro" id="IPR014721">
    <property type="entry name" value="Ribsml_uS5_D2-typ_fold_subgr"/>
</dbReference>
<dbReference type="SUPFAM" id="SSF52540">
    <property type="entry name" value="P-loop containing nucleoside triphosphate hydrolases"/>
    <property type="match status" value="1"/>
</dbReference>
<dbReference type="SUPFAM" id="SSF54211">
    <property type="entry name" value="Ribosomal protein S5 domain 2-like"/>
    <property type="match status" value="1"/>
</dbReference>
<dbReference type="Gene3D" id="3.40.50.300">
    <property type="entry name" value="P-loop containing nucleotide triphosphate hydrolases"/>
    <property type="match status" value="1"/>
</dbReference>
<evidence type="ECO:0000256" key="1">
    <source>
        <dbReference type="ARBA" id="ARBA00006354"/>
    </source>
</evidence>
<dbReference type="InterPro" id="IPR004482">
    <property type="entry name" value="Mg_chelat-rel"/>
</dbReference>
<dbReference type="AlphaFoldDB" id="A0A2V1HU38"/>
<dbReference type="RefSeq" id="WP_116755860.1">
    <property type="nucleotide sequence ID" value="NZ_JBHUEX010000001.1"/>
</dbReference>
<dbReference type="InterPro" id="IPR045006">
    <property type="entry name" value="CHLI-like"/>
</dbReference>
<dbReference type="Pfam" id="PF01078">
    <property type="entry name" value="Mg_chelatase"/>
    <property type="match status" value="1"/>
</dbReference>
<dbReference type="EMBL" id="QEOP01000001">
    <property type="protein sequence ID" value="PVZ96126.1"/>
    <property type="molecule type" value="Genomic_DNA"/>
</dbReference>
<dbReference type="InterPro" id="IPR003593">
    <property type="entry name" value="AAA+_ATPase"/>
</dbReference>
<comment type="similarity">
    <text evidence="1">Belongs to the Mg-chelatase subunits D/I family. ComM subfamily.</text>
</comment>
<gene>
    <name evidence="3" type="ORF">DDQ50_06740</name>
</gene>
<reference evidence="3 4" key="1">
    <citation type="submission" date="2018-05" db="EMBL/GenBank/DDBJ databases">
        <title>Amnibacterium sp. M8JJ-5, whole genome shotgun sequence.</title>
        <authorList>
            <person name="Tuo L."/>
        </authorList>
    </citation>
    <scope>NUCLEOTIDE SEQUENCE [LARGE SCALE GENOMIC DNA]</scope>
    <source>
        <strain evidence="3 4">M8JJ-5</strain>
    </source>
</reference>
<dbReference type="InterPro" id="IPR025158">
    <property type="entry name" value="Mg_chelat-rel_C"/>
</dbReference>
<dbReference type="Gene3D" id="3.30.230.10">
    <property type="match status" value="1"/>
</dbReference>
<dbReference type="SMART" id="SM00382">
    <property type="entry name" value="AAA"/>
    <property type="match status" value="1"/>
</dbReference>
<evidence type="ECO:0000313" key="3">
    <source>
        <dbReference type="EMBL" id="PVZ96126.1"/>
    </source>
</evidence>
<evidence type="ECO:0000313" key="4">
    <source>
        <dbReference type="Proteomes" id="UP000244893"/>
    </source>
</evidence>
<evidence type="ECO:0000259" key="2">
    <source>
        <dbReference type="SMART" id="SM00382"/>
    </source>
</evidence>
<dbReference type="GO" id="GO:0005524">
    <property type="term" value="F:ATP binding"/>
    <property type="evidence" value="ECO:0007669"/>
    <property type="project" value="InterPro"/>
</dbReference>
<dbReference type="PANTHER" id="PTHR32039">
    <property type="entry name" value="MAGNESIUM-CHELATASE SUBUNIT CHLI"/>
    <property type="match status" value="1"/>
</dbReference>
<dbReference type="PRINTS" id="PR00830">
    <property type="entry name" value="ENDOLAPTASE"/>
</dbReference>
<dbReference type="InterPro" id="IPR000523">
    <property type="entry name" value="Mg_chelatse_chII-like_cat_dom"/>
</dbReference>
<sequence>MTVGRTWAVALLGLDGSLIEVEAGLGTQTPGVRLIGLPDSALREAEHRVRAGIINSGLEFPARHVTVNLSPAELPKQGAGFDLAIAMATLVAEGSVPPESVARTAHLGELALDGRLRPLRGVLPAVLAAARAGVEVILVPSANADEASLVPDIRVVAVPDLREAAIWHGASLESLPTEPIPAGSRQAPPPMEYDLADVIGNEEAIDALIVAAAGGHHVYMVGPPGAGKTMLAARLPSILPPLDEQAALEVASLRSLAGLEVGDTLSPVPPFESPHHTATASAMIGGGSRVIRPGSAARASNGILFLDEAPEFGAKVLDTLRQPLESGRISVERATAVAHFPARFQLVLAANPCPCGHYGSRDALCACPPTLRDRYLKRISGPLLDRVDIRLMVPRITAAQLRMQSREPHATSSQARQRVLAARARASARLRGTPWRFSGEVPGHFLRGPDLRLDPRVTEPLDRALERGSLSMRGYDRTLRVAWTLSDLDAVDRPTLSQVGRALALRRGGV</sequence>
<name>A0A2V1HU38_9MICO</name>
<dbReference type="OrthoDB" id="9813147at2"/>
<dbReference type="Proteomes" id="UP000244893">
    <property type="component" value="Unassembled WGS sequence"/>
</dbReference>
<dbReference type="Pfam" id="PF13541">
    <property type="entry name" value="ChlI"/>
    <property type="match status" value="1"/>
</dbReference>
<dbReference type="PANTHER" id="PTHR32039:SF7">
    <property type="entry name" value="COMPETENCE PROTEIN COMM"/>
    <property type="match status" value="1"/>
</dbReference>
<dbReference type="NCBIfam" id="TIGR00368">
    <property type="entry name" value="YifB family Mg chelatase-like AAA ATPase"/>
    <property type="match status" value="1"/>
</dbReference>
<dbReference type="InterPro" id="IPR020568">
    <property type="entry name" value="Ribosomal_Su5_D2-typ_SF"/>
</dbReference>
<feature type="domain" description="AAA+ ATPase" evidence="2">
    <location>
        <begin position="214"/>
        <end position="397"/>
    </location>
</feature>
<dbReference type="InterPro" id="IPR027417">
    <property type="entry name" value="P-loop_NTPase"/>
</dbReference>
<comment type="caution">
    <text evidence="3">The sequence shown here is derived from an EMBL/GenBank/DDBJ whole genome shotgun (WGS) entry which is preliminary data.</text>
</comment>
<dbReference type="Pfam" id="PF13335">
    <property type="entry name" value="Mg_chelatase_C"/>
    <property type="match status" value="1"/>
</dbReference>
<accession>A0A2V1HU38</accession>
<organism evidence="3 4">
    <name type="scientific">Amnibacterium flavum</name>
    <dbReference type="NCBI Taxonomy" id="2173173"/>
    <lineage>
        <taxon>Bacteria</taxon>
        <taxon>Bacillati</taxon>
        <taxon>Actinomycetota</taxon>
        <taxon>Actinomycetes</taxon>
        <taxon>Micrococcales</taxon>
        <taxon>Microbacteriaceae</taxon>
        <taxon>Amnibacterium</taxon>
    </lineage>
</organism>
<keyword evidence="4" id="KW-1185">Reference proteome</keyword>
<protein>
    <submittedName>
        <fullName evidence="3">Mg chelatase-like protein</fullName>
    </submittedName>
</protein>
<proteinExistence type="inferred from homology"/>